<sequence>MAHAPDPGYQEPYVEPDPDPTTTEPEPGDDQVEPPLYPGGFPGGGS</sequence>
<dbReference type="Proteomes" id="UP001138997">
    <property type="component" value="Unassembled WGS sequence"/>
</dbReference>
<evidence type="ECO:0000313" key="3">
    <source>
        <dbReference type="Proteomes" id="UP001138997"/>
    </source>
</evidence>
<feature type="region of interest" description="Disordered" evidence="1">
    <location>
        <begin position="1"/>
        <end position="46"/>
    </location>
</feature>
<dbReference type="AlphaFoldDB" id="A0A9X1ND23"/>
<keyword evidence="3" id="KW-1185">Reference proteome</keyword>
<evidence type="ECO:0000313" key="2">
    <source>
        <dbReference type="EMBL" id="MCD5310788.1"/>
    </source>
</evidence>
<accession>A0A9X1ND23</accession>
<name>A0A9X1ND23_9ACTN</name>
<comment type="caution">
    <text evidence="2">The sequence shown here is derived from an EMBL/GenBank/DDBJ whole genome shotgun (WGS) entry which is preliminary data.</text>
</comment>
<dbReference type="EMBL" id="JAJOMB010000003">
    <property type="protein sequence ID" value="MCD5310788.1"/>
    <property type="molecule type" value="Genomic_DNA"/>
</dbReference>
<protein>
    <submittedName>
        <fullName evidence="2">Uncharacterized protein</fullName>
    </submittedName>
</protein>
<organism evidence="2 3">
    <name type="scientific">Kineosporia babensis</name>
    <dbReference type="NCBI Taxonomy" id="499548"/>
    <lineage>
        <taxon>Bacteria</taxon>
        <taxon>Bacillati</taxon>
        <taxon>Actinomycetota</taxon>
        <taxon>Actinomycetes</taxon>
        <taxon>Kineosporiales</taxon>
        <taxon>Kineosporiaceae</taxon>
        <taxon>Kineosporia</taxon>
    </lineage>
</organism>
<proteinExistence type="predicted"/>
<evidence type="ECO:0000256" key="1">
    <source>
        <dbReference type="SAM" id="MobiDB-lite"/>
    </source>
</evidence>
<gene>
    <name evidence="2" type="ORF">LR394_07775</name>
</gene>
<dbReference type="RefSeq" id="WP_231439964.1">
    <property type="nucleotide sequence ID" value="NZ_JAJOMB010000003.1"/>
</dbReference>
<reference evidence="2" key="1">
    <citation type="submission" date="2021-11" db="EMBL/GenBank/DDBJ databases">
        <title>Streptomyces corallinus and Kineosporia corallina sp. nov., two new coral-derived marine actinobacteria.</title>
        <authorList>
            <person name="Buangrab K."/>
            <person name="Sutthacheep M."/>
            <person name="Yeemin T."/>
            <person name="Harunari E."/>
            <person name="Igarashi Y."/>
            <person name="Sripreechasak P."/>
            <person name="Kanchanasin P."/>
            <person name="Tanasupawat S."/>
            <person name="Phongsopitanun W."/>
        </authorList>
    </citation>
    <scope>NUCLEOTIDE SEQUENCE</scope>
    <source>
        <strain evidence="2">JCM 31032</strain>
    </source>
</reference>